<comment type="cofactor">
    <cofactor evidence="2">
        <name>Zn(2+)</name>
        <dbReference type="ChEBI" id="CHEBI:29105"/>
    </cofactor>
</comment>
<proteinExistence type="inferred from homology"/>
<dbReference type="Pfam" id="PF17900">
    <property type="entry name" value="Peptidase_M1_N"/>
    <property type="match status" value="1"/>
</dbReference>
<accession>A0ABU7UYD5</accession>
<dbReference type="SUPFAM" id="SSF63737">
    <property type="entry name" value="Leukotriene A4 hydrolase N-terminal domain"/>
    <property type="match status" value="1"/>
</dbReference>
<evidence type="ECO:0000256" key="4">
    <source>
        <dbReference type="ARBA" id="ARBA00010136"/>
    </source>
</evidence>
<dbReference type="InterPro" id="IPR014782">
    <property type="entry name" value="Peptidase_M1_dom"/>
</dbReference>
<keyword evidence="10" id="KW-0378">Hydrolase</keyword>
<dbReference type="InterPro" id="IPR034015">
    <property type="entry name" value="M1_LTA4H"/>
</dbReference>
<evidence type="ECO:0000256" key="6">
    <source>
        <dbReference type="ARBA" id="ARBA00015611"/>
    </source>
</evidence>
<dbReference type="RefSeq" id="WP_331702954.1">
    <property type="nucleotide sequence ID" value="NZ_JAZHBO010000001.1"/>
</dbReference>
<evidence type="ECO:0000256" key="13">
    <source>
        <dbReference type="SAM" id="MobiDB-lite"/>
    </source>
</evidence>
<dbReference type="CDD" id="cd09599">
    <property type="entry name" value="M1_LTA4H"/>
    <property type="match status" value="1"/>
</dbReference>
<dbReference type="SMART" id="SM01263">
    <property type="entry name" value="Leuk-A4-hydro_C"/>
    <property type="match status" value="1"/>
</dbReference>
<evidence type="ECO:0000313" key="17">
    <source>
        <dbReference type="Proteomes" id="UP001356170"/>
    </source>
</evidence>
<evidence type="ECO:0000256" key="9">
    <source>
        <dbReference type="ARBA" id="ARBA00022723"/>
    </source>
</evidence>
<comment type="catalytic activity">
    <reaction evidence="1">
        <text>Release of an N-terminal amino acid, Xaa-|-Yaa- from a peptide, amide or arylamide. Xaa is preferably Ala, but may be most amino acids including Pro (slow action). When a terminal hydrophobic residue is followed by a prolyl residue, the two may be released as an intact Xaa-Pro dipeptide.</text>
        <dbReference type="EC" id="3.4.11.2"/>
    </reaction>
</comment>
<name>A0ABU7UYD5_9GAMM</name>
<evidence type="ECO:0000256" key="3">
    <source>
        <dbReference type="ARBA" id="ARBA00004496"/>
    </source>
</evidence>
<keyword evidence="9" id="KW-0479">Metal-binding</keyword>
<feature type="domain" description="Peptidase M1 leukotriene A4 hydrolase/aminopeptidase C-terminal" evidence="15">
    <location>
        <begin position="501"/>
        <end position="640"/>
    </location>
</feature>
<evidence type="ECO:0000259" key="15">
    <source>
        <dbReference type="SMART" id="SM01263"/>
    </source>
</evidence>
<dbReference type="Gene3D" id="2.60.40.1730">
    <property type="entry name" value="tricorn interacting facor f3 domain"/>
    <property type="match status" value="1"/>
</dbReference>
<dbReference type="PRINTS" id="PR00756">
    <property type="entry name" value="ALADIPTASE"/>
</dbReference>
<keyword evidence="12" id="KW-0482">Metalloprotease</keyword>
<comment type="subcellular location">
    <subcellularLocation>
        <location evidence="3">Cytoplasm</location>
    </subcellularLocation>
</comment>
<protein>
    <recommendedName>
        <fullName evidence="6">Aminopeptidase N</fullName>
        <ecNumber evidence="5">3.4.11.2</ecNumber>
    </recommendedName>
</protein>
<evidence type="ECO:0000256" key="14">
    <source>
        <dbReference type="SAM" id="SignalP"/>
    </source>
</evidence>
<evidence type="ECO:0000256" key="8">
    <source>
        <dbReference type="ARBA" id="ARBA00022670"/>
    </source>
</evidence>
<dbReference type="Gene3D" id="1.25.40.320">
    <property type="entry name" value="Peptidase M1, leukotriene A4 hydrolase/aminopeptidase C-terminal domain"/>
    <property type="match status" value="1"/>
</dbReference>
<evidence type="ECO:0000256" key="1">
    <source>
        <dbReference type="ARBA" id="ARBA00000098"/>
    </source>
</evidence>
<dbReference type="InterPro" id="IPR049980">
    <property type="entry name" value="LTA4H_cat"/>
</dbReference>
<comment type="similarity">
    <text evidence="4">Belongs to the peptidase M1 family.</text>
</comment>
<feature type="chain" id="PRO_5047496022" description="Aminopeptidase N" evidence="14">
    <location>
        <begin position="24"/>
        <end position="645"/>
    </location>
</feature>
<feature type="compositionally biased region" description="Polar residues" evidence="13">
    <location>
        <begin position="30"/>
        <end position="47"/>
    </location>
</feature>
<dbReference type="InterPro" id="IPR038502">
    <property type="entry name" value="M1_LTA-4_hydro/amino_C_sf"/>
</dbReference>
<dbReference type="Pfam" id="PF01433">
    <property type="entry name" value="Peptidase_M1"/>
    <property type="match status" value="1"/>
</dbReference>
<dbReference type="Proteomes" id="UP001356170">
    <property type="component" value="Unassembled WGS sequence"/>
</dbReference>
<dbReference type="EMBL" id="JAZHBO010000001">
    <property type="protein sequence ID" value="MEF2154791.1"/>
    <property type="molecule type" value="Genomic_DNA"/>
</dbReference>
<evidence type="ECO:0000256" key="7">
    <source>
        <dbReference type="ARBA" id="ARBA00022490"/>
    </source>
</evidence>
<sequence length="645" mass="71829">MNRTNKRLLIASAVVATALFTVACKPQPATNADSQTAASADKSQAGQQVVDEHSYSQPNVVRTKHIDLDLAVKPDQKIISGTATLTLEWLKQDATQLLLDTRAIKIEKIEGENVHGAWTPLKFEVAAEDKILGSKLTIETPDRPSKVRIVYSTVPEASGLQWLTKEMTEGKKSPFMFSQSQQIHARSWVPLQDTPSVRFTYNAHVTAPKDLMVLMSADNDPKAARDGDYTFKMEQAIPSYLLAIAAGDLVFQTTGNRSGVWAEPTMVAKAAKEFEDTEKMMQTAERLYGPYRWDRYDILVLPPSFPYGGMENPRLTFATPTVITGDKSLVSLVAHELAHSWSGNLVTFSSPKDAWLNEGFTTYVQSRITEDLYGKEMKDMENLIDRQELATEFKAISPGMQRLAMKPQDLPDPDGSSSSTVYAKGAWFLQFLENRYGRETFDAYLKAYFDHFAFQSISTAQMVDYLKTNLIDKYPGKVTMEEVNEWVYEPGIPKDAPTTDSPRFAGVDKARTDFISNGTVPAADATKTWITQEWTHFLSGMPQKLSPEQMTKLDQAFHFTGTTNGEIARIWYPLAVRSGYTAANAELQKFIERVGRRKLIMPIYSELVKSPEGLALAKQAYEKSKASMHPITAGSVAETIDGAAK</sequence>
<keyword evidence="7" id="KW-0963">Cytoplasm</keyword>
<evidence type="ECO:0000313" key="16">
    <source>
        <dbReference type="EMBL" id="MEF2154791.1"/>
    </source>
</evidence>
<dbReference type="SUPFAM" id="SSF48371">
    <property type="entry name" value="ARM repeat"/>
    <property type="match status" value="1"/>
</dbReference>
<evidence type="ECO:0000256" key="12">
    <source>
        <dbReference type="ARBA" id="ARBA00023049"/>
    </source>
</evidence>
<keyword evidence="14" id="KW-0732">Signal</keyword>
<gene>
    <name evidence="16" type="ORF">V3390_00835</name>
</gene>
<dbReference type="InterPro" id="IPR045357">
    <property type="entry name" value="Aminopeptidase_N-like_N"/>
</dbReference>
<dbReference type="PANTHER" id="PTHR45726:SF3">
    <property type="entry name" value="LEUKOTRIENE A-4 HYDROLASE"/>
    <property type="match status" value="1"/>
</dbReference>
<dbReference type="Pfam" id="PF09127">
    <property type="entry name" value="Leuk-A4-hydro_C"/>
    <property type="match status" value="1"/>
</dbReference>
<dbReference type="InterPro" id="IPR042097">
    <property type="entry name" value="Aminopeptidase_N-like_N_sf"/>
</dbReference>
<feature type="signal peptide" evidence="14">
    <location>
        <begin position="1"/>
        <end position="23"/>
    </location>
</feature>
<dbReference type="InterPro" id="IPR027268">
    <property type="entry name" value="Peptidase_M4/M1_CTD_sf"/>
</dbReference>
<keyword evidence="8" id="KW-0645">Protease</keyword>
<dbReference type="InterPro" id="IPR016024">
    <property type="entry name" value="ARM-type_fold"/>
</dbReference>
<dbReference type="SUPFAM" id="SSF55486">
    <property type="entry name" value="Metalloproteases ('zincins'), catalytic domain"/>
    <property type="match status" value="1"/>
</dbReference>
<keyword evidence="17" id="KW-1185">Reference proteome</keyword>
<evidence type="ECO:0000256" key="2">
    <source>
        <dbReference type="ARBA" id="ARBA00001947"/>
    </source>
</evidence>
<dbReference type="Gene3D" id="3.30.2010.30">
    <property type="match status" value="1"/>
</dbReference>
<dbReference type="InterPro" id="IPR015211">
    <property type="entry name" value="Peptidase_M1_C"/>
</dbReference>
<dbReference type="InterPro" id="IPR001930">
    <property type="entry name" value="Peptidase_M1"/>
</dbReference>
<organism evidence="16 17">
    <name type="scientific">Aquilutibacter rugosus</name>
    <dbReference type="NCBI Taxonomy" id="3115820"/>
    <lineage>
        <taxon>Bacteria</taxon>
        <taxon>Pseudomonadati</taxon>
        <taxon>Pseudomonadota</taxon>
        <taxon>Gammaproteobacteria</taxon>
        <taxon>Lysobacterales</taxon>
        <taxon>Lysobacteraceae</taxon>
        <taxon>Aquilutibacter</taxon>
    </lineage>
</organism>
<comment type="caution">
    <text evidence="16">The sequence shown here is derived from an EMBL/GenBank/DDBJ whole genome shotgun (WGS) entry which is preliminary data.</text>
</comment>
<dbReference type="PROSITE" id="PS51257">
    <property type="entry name" value="PROKAR_LIPOPROTEIN"/>
    <property type="match status" value="1"/>
</dbReference>
<evidence type="ECO:0000256" key="10">
    <source>
        <dbReference type="ARBA" id="ARBA00022801"/>
    </source>
</evidence>
<reference evidence="16 17" key="1">
    <citation type="submission" date="2024-01" db="EMBL/GenBank/DDBJ databases">
        <title>Novel species of the genus Luteimonas isolated from rivers.</title>
        <authorList>
            <person name="Lu H."/>
        </authorList>
    </citation>
    <scope>NUCLEOTIDE SEQUENCE [LARGE SCALE GENOMIC DNA]</scope>
    <source>
        <strain evidence="16 17">FXH3W</strain>
    </source>
</reference>
<dbReference type="EC" id="3.4.11.2" evidence="5"/>
<feature type="region of interest" description="Disordered" evidence="13">
    <location>
        <begin position="30"/>
        <end position="56"/>
    </location>
</feature>
<dbReference type="PANTHER" id="PTHR45726">
    <property type="entry name" value="LEUKOTRIENE A-4 HYDROLASE"/>
    <property type="match status" value="1"/>
</dbReference>
<evidence type="ECO:0000256" key="11">
    <source>
        <dbReference type="ARBA" id="ARBA00022833"/>
    </source>
</evidence>
<keyword evidence="11" id="KW-0862">Zinc</keyword>
<evidence type="ECO:0000256" key="5">
    <source>
        <dbReference type="ARBA" id="ARBA00012564"/>
    </source>
</evidence>
<dbReference type="Gene3D" id="1.10.390.10">
    <property type="entry name" value="Neutral Protease Domain 2"/>
    <property type="match status" value="1"/>
</dbReference>